<protein>
    <submittedName>
        <fullName evidence="1">Uncharacterized protein</fullName>
    </submittedName>
</protein>
<keyword evidence="2" id="KW-1185">Reference proteome</keyword>
<dbReference type="RefSeq" id="WP_373957126.1">
    <property type="nucleotide sequence ID" value="NZ_JBHDLN010000034.1"/>
</dbReference>
<gene>
    <name evidence="1" type="ORF">ACEU3E_34575</name>
</gene>
<name>A0ABV4VCC2_9BACL</name>
<reference evidence="1 2" key="1">
    <citation type="submission" date="2024-09" db="EMBL/GenBank/DDBJ databases">
        <authorList>
            <person name="Makale K.P.P."/>
            <person name="Makhzoum A."/>
            <person name="Rantong G."/>
            <person name="Rahube T.O."/>
        </authorList>
    </citation>
    <scope>NUCLEOTIDE SEQUENCE [LARGE SCALE GENOMIC DNA]</scope>
    <source>
        <strain evidence="1 2">KM_D13</strain>
    </source>
</reference>
<accession>A0ABV4VCC2</accession>
<dbReference type="EMBL" id="JBHDLN010000034">
    <property type="protein sequence ID" value="MFB0847298.1"/>
    <property type="molecule type" value="Genomic_DNA"/>
</dbReference>
<evidence type="ECO:0000313" key="2">
    <source>
        <dbReference type="Proteomes" id="UP001575622"/>
    </source>
</evidence>
<comment type="caution">
    <text evidence="1">The sequence shown here is derived from an EMBL/GenBank/DDBJ whole genome shotgun (WGS) entry which is preliminary data.</text>
</comment>
<sequence length="81" mass="9535">MVIKRKYAIEHKDGYFITARHEPTYDEDKAARFHTVGEANHFYKESHYRVSDPENYTVVPIKITYERDVDHANTESGTEES</sequence>
<proteinExistence type="predicted"/>
<evidence type="ECO:0000313" key="1">
    <source>
        <dbReference type="EMBL" id="MFB0847298.1"/>
    </source>
</evidence>
<dbReference type="Proteomes" id="UP001575622">
    <property type="component" value="Unassembled WGS sequence"/>
</dbReference>
<organism evidence="1 2">
    <name type="scientific">Paenibacillus oleatilyticus</name>
    <dbReference type="NCBI Taxonomy" id="2594886"/>
    <lineage>
        <taxon>Bacteria</taxon>
        <taxon>Bacillati</taxon>
        <taxon>Bacillota</taxon>
        <taxon>Bacilli</taxon>
        <taxon>Bacillales</taxon>
        <taxon>Paenibacillaceae</taxon>
        <taxon>Paenibacillus</taxon>
    </lineage>
</organism>